<dbReference type="Proteomes" id="UP001239994">
    <property type="component" value="Unassembled WGS sequence"/>
</dbReference>
<dbReference type="GO" id="GO:0005634">
    <property type="term" value="C:nucleus"/>
    <property type="evidence" value="ECO:0007669"/>
    <property type="project" value="TreeGrafter"/>
</dbReference>
<gene>
    <name evidence="2" type="ORF">P4O66_017761</name>
</gene>
<dbReference type="PANTHER" id="PTHR23098:SF3">
    <property type="entry name" value="MYB-RELATED TRANSCRIPTION FACTOR, PARTNER OF PROFILIN"/>
    <property type="match status" value="1"/>
</dbReference>
<dbReference type="AlphaFoldDB" id="A0AAD8YSM2"/>
<keyword evidence="3" id="KW-1185">Reference proteome</keyword>
<dbReference type="Pfam" id="PF13873">
    <property type="entry name" value="Myb_DNA-bind_5"/>
    <property type="match status" value="1"/>
</dbReference>
<dbReference type="PANTHER" id="PTHR23098">
    <property type="entry name" value="AGAP001331-PA-RELATED"/>
    <property type="match status" value="1"/>
</dbReference>
<dbReference type="InterPro" id="IPR028002">
    <property type="entry name" value="Myb_DNA-bind_5"/>
</dbReference>
<evidence type="ECO:0000313" key="3">
    <source>
        <dbReference type="Proteomes" id="UP001239994"/>
    </source>
</evidence>
<feature type="domain" description="Myb/SANT-like DNA-binding" evidence="1">
    <location>
        <begin position="35"/>
        <end position="86"/>
    </location>
</feature>
<evidence type="ECO:0000313" key="2">
    <source>
        <dbReference type="EMBL" id="KAK1786036.1"/>
    </source>
</evidence>
<proteinExistence type="predicted"/>
<name>A0AAD8YSM2_9TELE</name>
<sequence length="343" mass="37743">MHWLDCSNFVKIKICSSLKTFGHDCTLSIYAFQTGKFNQGVSSDIKKRTWATLTARINEISECHREIIEVIKKWSDLKCDTKRKVAAMRASGFSASRVAQDLSPIETMVHQILQMPVPAEKSMLMASRPPDKDEDSRGALVVPLHSPGMANGRLLAQTLPVHVPPPLHPGTAEKVDQDLPLHDSTVPLTDFHFEQSGIEDQGPQICEGRRQSDPSAIFHDPPSTGRDRIKIKTQHQVPSDITVDVGIPSCVPPLPSLSNSGTLQVHLSKSASLSLQEQQATTALMGALSRSLESLSESVQQLAQTQQEFARDTLRLQRDALHVLRDFSSSALALMQDKVNGHP</sequence>
<dbReference type="EMBL" id="JAROKS010000025">
    <property type="protein sequence ID" value="KAK1786036.1"/>
    <property type="molecule type" value="Genomic_DNA"/>
</dbReference>
<accession>A0AAD8YSM2</accession>
<organism evidence="2 3">
    <name type="scientific">Electrophorus voltai</name>
    <dbReference type="NCBI Taxonomy" id="2609070"/>
    <lineage>
        <taxon>Eukaryota</taxon>
        <taxon>Metazoa</taxon>
        <taxon>Chordata</taxon>
        <taxon>Craniata</taxon>
        <taxon>Vertebrata</taxon>
        <taxon>Euteleostomi</taxon>
        <taxon>Actinopterygii</taxon>
        <taxon>Neopterygii</taxon>
        <taxon>Teleostei</taxon>
        <taxon>Ostariophysi</taxon>
        <taxon>Gymnotiformes</taxon>
        <taxon>Gymnotoidei</taxon>
        <taxon>Gymnotidae</taxon>
        <taxon>Electrophorus</taxon>
    </lineage>
</organism>
<reference evidence="2" key="1">
    <citation type="submission" date="2023-03" db="EMBL/GenBank/DDBJ databases">
        <title>Electrophorus voltai genome.</title>
        <authorList>
            <person name="Bian C."/>
        </authorList>
    </citation>
    <scope>NUCLEOTIDE SEQUENCE</scope>
    <source>
        <strain evidence="2">CB-2022</strain>
        <tissue evidence="2">Muscle</tissue>
    </source>
</reference>
<protein>
    <recommendedName>
        <fullName evidence="1">Myb/SANT-like DNA-binding domain-containing protein</fullName>
    </recommendedName>
</protein>
<comment type="caution">
    <text evidence="2">The sequence shown here is derived from an EMBL/GenBank/DDBJ whole genome shotgun (WGS) entry which is preliminary data.</text>
</comment>
<evidence type="ECO:0000259" key="1">
    <source>
        <dbReference type="Pfam" id="PF13873"/>
    </source>
</evidence>